<gene>
    <name evidence="2" type="ORF">WMO14_10215</name>
</gene>
<dbReference type="PANTHER" id="PTHR22916">
    <property type="entry name" value="GLYCOSYLTRANSFERASE"/>
    <property type="match status" value="1"/>
</dbReference>
<evidence type="ECO:0000313" key="2">
    <source>
        <dbReference type="EMBL" id="MEQ2380254.1"/>
    </source>
</evidence>
<dbReference type="GO" id="GO:0016757">
    <property type="term" value="F:glycosyltransferase activity"/>
    <property type="evidence" value="ECO:0007669"/>
    <property type="project" value="UniProtKB-KW"/>
</dbReference>
<keyword evidence="2" id="KW-0808">Transferase</keyword>
<dbReference type="InterPro" id="IPR001173">
    <property type="entry name" value="Glyco_trans_2-like"/>
</dbReference>
<evidence type="ECO:0000313" key="3">
    <source>
        <dbReference type="Proteomes" id="UP001442364"/>
    </source>
</evidence>
<dbReference type="Pfam" id="PF00535">
    <property type="entry name" value="Glycos_transf_2"/>
    <property type="match status" value="1"/>
</dbReference>
<dbReference type="Gene3D" id="3.90.550.10">
    <property type="entry name" value="Spore Coat Polysaccharide Biosynthesis Protein SpsA, Chain A"/>
    <property type="match status" value="1"/>
</dbReference>
<feature type="domain" description="Glycosyltransferase 2-like" evidence="1">
    <location>
        <begin position="5"/>
        <end position="176"/>
    </location>
</feature>
<dbReference type="RefSeq" id="WP_349153779.1">
    <property type="nucleotide sequence ID" value="NZ_JBBMER010000007.1"/>
</dbReference>
<dbReference type="InterPro" id="IPR029044">
    <property type="entry name" value="Nucleotide-diphossugar_trans"/>
</dbReference>
<dbReference type="PANTHER" id="PTHR22916:SF3">
    <property type="entry name" value="UDP-GLCNAC:BETAGAL BETA-1,3-N-ACETYLGLUCOSAMINYLTRANSFERASE-LIKE PROTEIN 1"/>
    <property type="match status" value="1"/>
</dbReference>
<comment type="caution">
    <text evidence="2">The sequence shown here is derived from an EMBL/GenBank/DDBJ whole genome shotgun (WGS) entry which is preliminary data.</text>
</comment>
<proteinExistence type="predicted"/>
<sequence length="337" mass="39849">MKKVSVIIPCYNAVKWLPKCFMSLVGQSIGIDNLELIFVNDASTDDGQTWNMLNEIEKAYPESIIIIDLPHNRRQGGARNEGLKYASGEYIAFVDADDWVEAELFEKAYSKAKEKDADIVQFNYNYYFENVGIIPNKNEMDDEYFEIKSSDDRKKMLIMEKFTYGCWNKLYKRSMVINANTAFAENVIYEEPLFVYPLLFYANKLVKMADKLYIYRQNNNGTMRNDMKEKETLFQHSQVQLMVWEFMKNTSYFNEYYEEIKLYFLHTYLYEILDFAKQREITIDYERYVPLAKKALSEVKDITKSPYSAILVKQMALYKLIESGLTRQQYIGYIDKI</sequence>
<reference evidence="2 3" key="1">
    <citation type="submission" date="2024-03" db="EMBL/GenBank/DDBJ databases">
        <title>Human intestinal bacterial collection.</title>
        <authorList>
            <person name="Pauvert C."/>
            <person name="Hitch T.C.A."/>
            <person name="Clavel T."/>
        </authorList>
    </citation>
    <scope>NUCLEOTIDE SEQUENCE [LARGE SCALE GENOMIC DNA]</scope>
    <source>
        <strain evidence="2 3">CLA-AA-H255</strain>
    </source>
</reference>
<dbReference type="EC" id="2.4.-.-" evidence="2"/>
<evidence type="ECO:0000259" key="1">
    <source>
        <dbReference type="Pfam" id="PF00535"/>
    </source>
</evidence>
<dbReference type="EMBL" id="JBBMER010000007">
    <property type="protein sequence ID" value="MEQ2380254.1"/>
    <property type="molecule type" value="Genomic_DNA"/>
</dbReference>
<dbReference type="SUPFAM" id="SSF53448">
    <property type="entry name" value="Nucleotide-diphospho-sugar transferases"/>
    <property type="match status" value="1"/>
</dbReference>
<organism evidence="2 3">
    <name type="scientific">[Lactobacillus] rogosae</name>
    <dbReference type="NCBI Taxonomy" id="706562"/>
    <lineage>
        <taxon>Bacteria</taxon>
        <taxon>Bacillati</taxon>
        <taxon>Bacillota</taxon>
        <taxon>Clostridia</taxon>
        <taxon>Lachnospirales</taxon>
        <taxon>Lachnospiraceae</taxon>
        <taxon>Lachnospira</taxon>
    </lineage>
</organism>
<keyword evidence="2" id="KW-0328">Glycosyltransferase</keyword>
<dbReference type="CDD" id="cd00761">
    <property type="entry name" value="Glyco_tranf_GTA_type"/>
    <property type="match status" value="1"/>
</dbReference>
<keyword evidence="3" id="KW-1185">Reference proteome</keyword>
<accession>A0ABV1BZF6</accession>
<protein>
    <submittedName>
        <fullName evidence="2">Glycosyltransferase family 2 protein</fullName>
        <ecNumber evidence="2">2.4.-.-</ecNumber>
    </submittedName>
</protein>
<dbReference type="Proteomes" id="UP001442364">
    <property type="component" value="Unassembled WGS sequence"/>
</dbReference>
<name>A0ABV1BZF6_9FIRM</name>